<dbReference type="PATRIC" id="fig|913086.3.peg.3836"/>
<name>G5SHA2_SALET</name>
<keyword evidence="6 10" id="KW-0812">Transmembrane</keyword>
<comment type="caution">
    <text evidence="11">The sequence shown here is derived from an EMBL/GenBank/DDBJ whole genome shotgun (WGS) entry which is preliminary data.</text>
</comment>
<keyword evidence="3" id="KW-0813">Transport</keyword>
<comment type="subcellular location">
    <subcellularLocation>
        <location evidence="1">Cell inner membrane</location>
        <topology evidence="1">Multi-pass membrane protein</topology>
    </subcellularLocation>
</comment>
<reference evidence="11 12" key="1">
    <citation type="journal article" date="2011" name="BMC Genomics">
        <title>Genome sequencing reveals diversification of virulence factor content and possible host adaptation in distinct subpopulations of Salmonella enterica.</title>
        <authorList>
            <person name="den Bakker H.C."/>
            <person name="Moreno Switt A.I."/>
            <person name="Govoni G."/>
            <person name="Cummings C.A."/>
            <person name="Ranieri M.L."/>
            <person name="Degoricija L."/>
            <person name="Hoelzer K."/>
            <person name="Rodriguez-Rivera L.D."/>
            <person name="Brown S."/>
            <person name="Bolchacova E."/>
            <person name="Furtado M.R."/>
            <person name="Wiedmann M."/>
        </authorList>
    </citation>
    <scope>NUCLEOTIDE SEQUENCE [LARGE SCALE GENOMIC DNA]</scope>
    <source>
        <strain evidence="11 12">A4-580</strain>
    </source>
</reference>
<evidence type="ECO:0000256" key="9">
    <source>
        <dbReference type="ARBA" id="ARBA00023136"/>
    </source>
</evidence>
<keyword evidence="4" id="KW-1003">Cell membrane</keyword>
<keyword evidence="7" id="KW-0029">Amino-acid transport</keyword>
<evidence type="ECO:0000256" key="1">
    <source>
        <dbReference type="ARBA" id="ARBA00004429"/>
    </source>
</evidence>
<dbReference type="GO" id="GO:0003333">
    <property type="term" value="P:amino acid transmembrane transport"/>
    <property type="evidence" value="ECO:0007669"/>
    <property type="project" value="InterPro"/>
</dbReference>
<dbReference type="AlphaFoldDB" id="G5SHA2"/>
<evidence type="ECO:0000256" key="2">
    <source>
        <dbReference type="ARBA" id="ARBA00005452"/>
    </source>
</evidence>
<comment type="similarity">
    <text evidence="2">Belongs to the amino acid/polyamine transporter 2 family. Mtr/TnaB/TyrP permease subfamily.</text>
</comment>
<organism evidence="11 12">
    <name type="scientific">Salmonella enterica subsp. enterica serovar Wandsworth str. A4-580</name>
    <dbReference type="NCBI Taxonomy" id="913086"/>
    <lineage>
        <taxon>Bacteria</taxon>
        <taxon>Pseudomonadati</taxon>
        <taxon>Pseudomonadota</taxon>
        <taxon>Gammaproteobacteria</taxon>
        <taxon>Enterobacterales</taxon>
        <taxon>Enterobacteriaceae</taxon>
        <taxon>Salmonella</taxon>
    </lineage>
</organism>
<dbReference type="GO" id="GO:0005886">
    <property type="term" value="C:plasma membrane"/>
    <property type="evidence" value="ECO:0007669"/>
    <property type="project" value="UniProtKB-SubCell"/>
</dbReference>
<evidence type="ECO:0000313" key="12">
    <source>
        <dbReference type="Proteomes" id="UP000003536"/>
    </source>
</evidence>
<evidence type="ECO:0000256" key="6">
    <source>
        <dbReference type="ARBA" id="ARBA00022692"/>
    </source>
</evidence>
<dbReference type="PANTHER" id="PTHR46997:SF1">
    <property type="entry name" value="LOW AFFINITY TRYPTOPHAN PERMEASE-RELATED"/>
    <property type="match status" value="1"/>
</dbReference>
<feature type="transmembrane region" description="Helical" evidence="10">
    <location>
        <begin position="23"/>
        <end position="45"/>
    </location>
</feature>
<dbReference type="PANTHER" id="PTHR46997">
    <property type="entry name" value="LOW AFFINITY TRYPTOPHAN PERMEASE-RELATED"/>
    <property type="match status" value="1"/>
</dbReference>
<gene>
    <name evidence="11" type="ORF">LTSEWAN_4975</name>
</gene>
<feature type="transmembrane region" description="Helical" evidence="10">
    <location>
        <begin position="66"/>
        <end position="89"/>
    </location>
</feature>
<keyword evidence="5" id="KW-0997">Cell inner membrane</keyword>
<keyword evidence="9 10" id="KW-0472">Membrane</keyword>
<evidence type="ECO:0000313" key="11">
    <source>
        <dbReference type="EMBL" id="EHC99481.1"/>
    </source>
</evidence>
<accession>G5SHA2</accession>
<evidence type="ECO:0000256" key="10">
    <source>
        <dbReference type="SAM" id="Phobius"/>
    </source>
</evidence>
<dbReference type="InterPro" id="IPR013059">
    <property type="entry name" value="Trp_tyr_transpt"/>
</dbReference>
<sequence length="93" mass="10134">RFKTALLTFLPPMIGGLLYPNGFLYAIGYAGLAATIWAAIVPALLARKSRERFGSPKFRVWGGKPMIALILVFGVGNAVIHILSSFNLLPVYQ</sequence>
<evidence type="ECO:0000256" key="5">
    <source>
        <dbReference type="ARBA" id="ARBA00022519"/>
    </source>
</evidence>
<evidence type="ECO:0000256" key="4">
    <source>
        <dbReference type="ARBA" id="ARBA00022475"/>
    </source>
</evidence>
<dbReference type="GO" id="GO:0015173">
    <property type="term" value="F:aromatic amino acid transmembrane transporter activity"/>
    <property type="evidence" value="ECO:0007669"/>
    <property type="project" value="InterPro"/>
</dbReference>
<keyword evidence="8 10" id="KW-1133">Transmembrane helix</keyword>
<evidence type="ECO:0000256" key="7">
    <source>
        <dbReference type="ARBA" id="ARBA00022970"/>
    </source>
</evidence>
<feature type="non-terminal residue" evidence="11">
    <location>
        <position position="1"/>
    </location>
</feature>
<dbReference type="EMBL" id="AFCX01001626">
    <property type="protein sequence ID" value="EHC99481.1"/>
    <property type="molecule type" value="Genomic_DNA"/>
</dbReference>
<protein>
    <submittedName>
        <fullName evidence="11">Tryptophan-specific transport protein</fullName>
    </submittedName>
</protein>
<dbReference type="InterPro" id="IPR018227">
    <property type="entry name" value="Amino_acid_transport_2"/>
</dbReference>
<proteinExistence type="inferred from homology"/>
<dbReference type="Proteomes" id="UP000003536">
    <property type="component" value="Unassembled WGS sequence"/>
</dbReference>
<evidence type="ECO:0000256" key="3">
    <source>
        <dbReference type="ARBA" id="ARBA00022448"/>
    </source>
</evidence>
<evidence type="ECO:0000256" key="8">
    <source>
        <dbReference type="ARBA" id="ARBA00022989"/>
    </source>
</evidence>
<dbReference type="Pfam" id="PF03222">
    <property type="entry name" value="Trp_Tyr_perm"/>
    <property type="match status" value="1"/>
</dbReference>